<keyword evidence="6" id="KW-1185">Reference proteome</keyword>
<feature type="chain" id="PRO_5047048810" description="Secretion system C-terminal sorting domain-containing protein" evidence="2">
    <location>
        <begin position="28"/>
        <end position="276"/>
    </location>
</feature>
<dbReference type="Pfam" id="PF24208">
    <property type="entry name" value="Beta-tre_PLH30"/>
    <property type="match status" value="1"/>
</dbReference>
<evidence type="ECO:0000313" key="5">
    <source>
        <dbReference type="EMBL" id="GAA4814925.1"/>
    </source>
</evidence>
<proteinExistence type="predicted"/>
<feature type="domain" description="Secretion system C-terminal sorting" evidence="3">
    <location>
        <begin position="207"/>
        <end position="274"/>
    </location>
</feature>
<dbReference type="InterPro" id="IPR026444">
    <property type="entry name" value="Secre_tail"/>
</dbReference>
<protein>
    <recommendedName>
        <fullName evidence="7">Secretion system C-terminal sorting domain-containing protein</fullName>
    </recommendedName>
</protein>
<evidence type="ECO:0000259" key="4">
    <source>
        <dbReference type="Pfam" id="PF24208"/>
    </source>
</evidence>
<evidence type="ECO:0000256" key="2">
    <source>
        <dbReference type="SAM" id="SignalP"/>
    </source>
</evidence>
<reference evidence="6" key="1">
    <citation type="journal article" date="2019" name="Int. J. Syst. Evol. Microbiol.">
        <title>The Global Catalogue of Microorganisms (GCM) 10K type strain sequencing project: providing services to taxonomists for standard genome sequencing and annotation.</title>
        <authorList>
            <consortium name="The Broad Institute Genomics Platform"/>
            <consortium name="The Broad Institute Genome Sequencing Center for Infectious Disease"/>
            <person name="Wu L."/>
            <person name="Ma J."/>
        </authorList>
    </citation>
    <scope>NUCLEOTIDE SEQUENCE [LARGE SCALE GENOMIC DNA]</scope>
    <source>
        <strain evidence="6">JCM 18325</strain>
    </source>
</reference>
<evidence type="ECO:0000313" key="6">
    <source>
        <dbReference type="Proteomes" id="UP001501433"/>
    </source>
</evidence>
<organism evidence="5 6">
    <name type="scientific">Litoribaculum gwangyangense</name>
    <dbReference type="NCBI Taxonomy" id="1130722"/>
    <lineage>
        <taxon>Bacteria</taxon>
        <taxon>Pseudomonadati</taxon>
        <taxon>Bacteroidota</taxon>
        <taxon>Flavobacteriia</taxon>
        <taxon>Flavobacteriales</taxon>
        <taxon>Flavobacteriaceae</taxon>
        <taxon>Litoribaculum</taxon>
    </lineage>
</organism>
<dbReference type="NCBIfam" id="TIGR04183">
    <property type="entry name" value="Por_Secre_tail"/>
    <property type="match status" value="1"/>
</dbReference>
<sequence>MKKTTLKGAILLLVLVFIVQNFSFAQGAVQQANTVRDGQTYRIRNMATGNYLGYDDVIGKYAPVAFNAADVNQVHRFMTNTTAVPGFTYYTIDMGGPDESRGIMRIAGAGASFQVFSTTVAWDASSGQSDKVQNVWELGSDVILIQSKTADSYLTEMDQAFFDANGFWYQGPSIIDPSDLRQQWKLEPGTITLSTEAFDTSSIFVSNPVKNELSIKGLTPNVKEVSVYSLLGQKVLTKEVEGNSSLTVDVSRLTSGLYLVEMKGERGSFTKKIVKE</sequence>
<keyword evidence="1 2" id="KW-0732">Signal</keyword>
<feature type="signal peptide" evidence="2">
    <location>
        <begin position="1"/>
        <end position="27"/>
    </location>
</feature>
<gene>
    <name evidence="5" type="ORF">GCM10023330_23480</name>
</gene>
<dbReference type="RefSeq" id="WP_345277181.1">
    <property type="nucleotide sequence ID" value="NZ_BAABJW010000004.1"/>
</dbReference>
<name>A0ABP9CPA6_9FLAO</name>
<evidence type="ECO:0008006" key="7">
    <source>
        <dbReference type="Google" id="ProtNLM"/>
    </source>
</evidence>
<dbReference type="InterPro" id="IPR057036">
    <property type="entry name" value="Beta-tre_PLH30"/>
</dbReference>
<dbReference type="EMBL" id="BAABJW010000004">
    <property type="protein sequence ID" value="GAA4814925.1"/>
    <property type="molecule type" value="Genomic_DNA"/>
</dbReference>
<feature type="domain" description="Endo-acting ulvan lyase beta-trefoil" evidence="4">
    <location>
        <begin position="41"/>
        <end position="156"/>
    </location>
</feature>
<dbReference type="Proteomes" id="UP001501433">
    <property type="component" value="Unassembled WGS sequence"/>
</dbReference>
<accession>A0ABP9CPA6</accession>
<evidence type="ECO:0000259" key="3">
    <source>
        <dbReference type="Pfam" id="PF18962"/>
    </source>
</evidence>
<dbReference type="Pfam" id="PF18962">
    <property type="entry name" value="Por_Secre_tail"/>
    <property type="match status" value="1"/>
</dbReference>
<evidence type="ECO:0000256" key="1">
    <source>
        <dbReference type="ARBA" id="ARBA00022729"/>
    </source>
</evidence>
<comment type="caution">
    <text evidence="5">The sequence shown here is derived from an EMBL/GenBank/DDBJ whole genome shotgun (WGS) entry which is preliminary data.</text>
</comment>